<evidence type="ECO:0000256" key="4">
    <source>
        <dbReference type="ARBA" id="ARBA00022669"/>
    </source>
</evidence>
<dbReference type="Pfam" id="PF00704">
    <property type="entry name" value="Glyco_hydro_18"/>
    <property type="match status" value="1"/>
</dbReference>
<dbReference type="GO" id="GO:0008061">
    <property type="term" value="F:chitin binding"/>
    <property type="evidence" value="ECO:0007669"/>
    <property type="project" value="UniProtKB-UniRule"/>
</dbReference>
<evidence type="ECO:0000256" key="11">
    <source>
        <dbReference type="RuleBase" id="RU000489"/>
    </source>
</evidence>
<keyword evidence="12" id="KW-0732">Signal</keyword>
<dbReference type="PANTHER" id="PTHR11177">
    <property type="entry name" value="CHITINASE"/>
    <property type="match status" value="1"/>
</dbReference>
<dbReference type="SMART" id="SM00636">
    <property type="entry name" value="Glyco_18"/>
    <property type="match status" value="1"/>
</dbReference>
<dbReference type="InterPro" id="IPR018371">
    <property type="entry name" value="Chitin-binding_1_CS"/>
</dbReference>
<feature type="disulfide bond" evidence="10">
    <location>
        <begin position="73"/>
        <end position="85"/>
    </location>
</feature>
<name>A0A3N4I0S9_ASCIM</name>
<dbReference type="Gene3D" id="3.10.50.10">
    <property type="match status" value="1"/>
</dbReference>
<feature type="signal peptide" evidence="12">
    <location>
        <begin position="1"/>
        <end position="25"/>
    </location>
</feature>
<keyword evidence="6" id="KW-0146">Chitin degradation</keyword>
<evidence type="ECO:0000313" key="16">
    <source>
        <dbReference type="Proteomes" id="UP000275078"/>
    </source>
</evidence>
<dbReference type="EC" id="3.2.1.14" evidence="3"/>
<comment type="caution">
    <text evidence="10">Lacks conserved residue(s) required for the propagation of feature annotation.</text>
</comment>
<evidence type="ECO:0000259" key="13">
    <source>
        <dbReference type="PROSITE" id="PS50941"/>
    </source>
</evidence>
<sequence>MGSFLLKGIFALLVVLFYAVSLTVAQDCSAVNQCATGCCSKFGYCGVGDEFCSKENCVANCDFKLGCDAKNPCKGGECCSKHGFCGLGPDYCAPEICVAGCDAKSYCDPGYGAEYAEIPKCPLNVCCSKWGYCGITKDFCGDKQVQRPSCSKSGSLERVIGYYEGWVGNRPCNAFYPEKLPLGVYTHLNYAFATINPDTFEVLLPTQKDVDLLKRLVALKRADPDLKVLIAIGGWTFNDPGQPTQPVFSDLARSEENQRKFFRSLITFMATYDLDGVDLDWEYPGPDSITDRGGREEDFQNFPIFMRNLKTALKSTGGRDEISITIPASYWFLQFFDIVELEKHISFFNIMSYDLHGAWDKGNNWTGAYLNSHTNLTEITDAMDLLWRNNISPAKVVLGLAFYGRAFTATSRSCMTPGCTFESAAEKGPCSRENGILLNSEIIDIIREKRLTPTLYEKEAVKVVHWDNQWVAFDDKETLKMKADYARGQCLGGVMVWAFRERQDSRAMLLVGLSARV</sequence>
<proteinExistence type="inferred from homology"/>
<dbReference type="GO" id="GO:0000272">
    <property type="term" value="P:polysaccharide catabolic process"/>
    <property type="evidence" value="ECO:0007669"/>
    <property type="project" value="UniProtKB-KW"/>
</dbReference>
<dbReference type="STRING" id="1160509.A0A3N4I0S9"/>
<dbReference type="GO" id="GO:0008843">
    <property type="term" value="F:endochitinase activity"/>
    <property type="evidence" value="ECO:0007669"/>
    <property type="project" value="UniProtKB-EC"/>
</dbReference>
<dbReference type="PROSITE" id="PS00026">
    <property type="entry name" value="CHIT_BIND_I_1"/>
    <property type="match status" value="1"/>
</dbReference>
<dbReference type="InterPro" id="IPR017853">
    <property type="entry name" value="GH"/>
</dbReference>
<dbReference type="InterPro" id="IPR029070">
    <property type="entry name" value="Chitinase_insertion_sf"/>
</dbReference>
<dbReference type="SUPFAM" id="SSF54556">
    <property type="entry name" value="Chitinase insertion domain"/>
    <property type="match status" value="1"/>
</dbReference>
<keyword evidence="8 11" id="KW-0326">Glycosidase</keyword>
<feature type="domain" description="Chitin-binding type-1" evidence="13">
    <location>
        <begin position="104"/>
        <end position="152"/>
    </location>
</feature>
<gene>
    <name evidence="15" type="ORF">BJ508DRAFT_318735</name>
</gene>
<feature type="domain" description="GH18" evidence="14">
    <location>
        <begin position="157"/>
        <end position="517"/>
    </location>
</feature>
<dbReference type="Pfam" id="PF00187">
    <property type="entry name" value="Chitin_bind_1"/>
    <property type="match status" value="1"/>
</dbReference>
<keyword evidence="5 11" id="KW-0378">Hydrolase</keyword>
<accession>A0A3N4I0S9</accession>
<dbReference type="EMBL" id="ML119697">
    <property type="protein sequence ID" value="RPA79579.1"/>
    <property type="molecule type" value="Genomic_DNA"/>
</dbReference>
<dbReference type="Gene3D" id="3.20.20.80">
    <property type="entry name" value="Glycosidases"/>
    <property type="match status" value="1"/>
</dbReference>
<dbReference type="SMART" id="SM00270">
    <property type="entry name" value="ChtBD1"/>
    <property type="match status" value="3"/>
</dbReference>
<dbReference type="InterPro" id="IPR001579">
    <property type="entry name" value="Glyco_hydro_18_chit_AS"/>
</dbReference>
<dbReference type="InterPro" id="IPR001002">
    <property type="entry name" value="Chitin-bd_1"/>
</dbReference>
<dbReference type="Proteomes" id="UP000275078">
    <property type="component" value="Unassembled WGS sequence"/>
</dbReference>
<feature type="disulfide bond" evidence="10">
    <location>
        <begin position="126"/>
        <end position="140"/>
    </location>
</feature>
<evidence type="ECO:0000256" key="7">
    <source>
        <dbReference type="ARBA" id="ARBA00023277"/>
    </source>
</evidence>
<feature type="disulfide bond" evidence="10">
    <location>
        <begin position="97"/>
        <end position="101"/>
    </location>
</feature>
<evidence type="ECO:0000259" key="14">
    <source>
        <dbReference type="PROSITE" id="PS51910"/>
    </source>
</evidence>
<dbReference type="InterPro" id="IPR011583">
    <property type="entry name" value="Chitinase_II/V-like_cat"/>
</dbReference>
<dbReference type="InterPro" id="IPR050314">
    <property type="entry name" value="Glycosyl_Hydrlase_18"/>
</dbReference>
<comment type="catalytic activity">
    <reaction evidence="1">
        <text>Random endo-hydrolysis of N-acetyl-beta-D-glucosaminide (1-&gt;4)-beta-linkages in chitin and chitodextrins.</text>
        <dbReference type="EC" id="3.2.1.14"/>
    </reaction>
</comment>
<evidence type="ECO:0000256" key="12">
    <source>
        <dbReference type="SAM" id="SignalP"/>
    </source>
</evidence>
<keyword evidence="10" id="KW-1015">Disulfide bond</keyword>
<reference evidence="15 16" key="1">
    <citation type="journal article" date="2018" name="Nat. Ecol. Evol.">
        <title>Pezizomycetes genomes reveal the molecular basis of ectomycorrhizal truffle lifestyle.</title>
        <authorList>
            <person name="Murat C."/>
            <person name="Payen T."/>
            <person name="Noel B."/>
            <person name="Kuo A."/>
            <person name="Morin E."/>
            <person name="Chen J."/>
            <person name="Kohler A."/>
            <person name="Krizsan K."/>
            <person name="Balestrini R."/>
            <person name="Da Silva C."/>
            <person name="Montanini B."/>
            <person name="Hainaut M."/>
            <person name="Levati E."/>
            <person name="Barry K.W."/>
            <person name="Belfiori B."/>
            <person name="Cichocki N."/>
            <person name="Clum A."/>
            <person name="Dockter R.B."/>
            <person name="Fauchery L."/>
            <person name="Guy J."/>
            <person name="Iotti M."/>
            <person name="Le Tacon F."/>
            <person name="Lindquist E.A."/>
            <person name="Lipzen A."/>
            <person name="Malagnac F."/>
            <person name="Mello A."/>
            <person name="Molinier V."/>
            <person name="Miyauchi S."/>
            <person name="Poulain J."/>
            <person name="Riccioni C."/>
            <person name="Rubini A."/>
            <person name="Sitrit Y."/>
            <person name="Splivallo R."/>
            <person name="Traeger S."/>
            <person name="Wang M."/>
            <person name="Zifcakova L."/>
            <person name="Wipf D."/>
            <person name="Zambonelli A."/>
            <person name="Paolocci F."/>
            <person name="Nowrousian M."/>
            <person name="Ottonello S."/>
            <person name="Baldrian P."/>
            <person name="Spatafora J.W."/>
            <person name="Henrissat B."/>
            <person name="Nagy L.G."/>
            <person name="Aury J.M."/>
            <person name="Wincker P."/>
            <person name="Grigoriev I.V."/>
            <person name="Bonfante P."/>
            <person name="Martin F.M."/>
        </authorList>
    </citation>
    <scope>NUCLEOTIDE SEQUENCE [LARGE SCALE GENOMIC DNA]</scope>
    <source>
        <strain evidence="15 16">RN42</strain>
    </source>
</reference>
<dbReference type="PANTHER" id="PTHR11177:SF402">
    <property type="entry name" value="CHITINASE"/>
    <property type="match status" value="1"/>
</dbReference>
<dbReference type="CDD" id="cd00035">
    <property type="entry name" value="ChtBD1"/>
    <property type="match status" value="1"/>
</dbReference>
<protein>
    <recommendedName>
        <fullName evidence="3">chitinase</fullName>
        <ecNumber evidence="3">3.2.1.14</ecNumber>
    </recommendedName>
</protein>
<dbReference type="PROSITE" id="PS51910">
    <property type="entry name" value="GH18_2"/>
    <property type="match status" value="1"/>
</dbReference>
<evidence type="ECO:0000256" key="1">
    <source>
        <dbReference type="ARBA" id="ARBA00000822"/>
    </source>
</evidence>
<evidence type="ECO:0000256" key="2">
    <source>
        <dbReference type="ARBA" id="ARBA00008682"/>
    </source>
</evidence>
<feature type="disulfide bond" evidence="10">
    <location>
        <begin position="121"/>
        <end position="133"/>
    </location>
</feature>
<dbReference type="InterPro" id="IPR001223">
    <property type="entry name" value="Glyco_hydro18_cat"/>
</dbReference>
<evidence type="ECO:0000256" key="5">
    <source>
        <dbReference type="ARBA" id="ARBA00022801"/>
    </source>
</evidence>
<feature type="disulfide bond" evidence="10">
    <location>
        <begin position="78"/>
        <end position="92"/>
    </location>
</feature>
<evidence type="ECO:0000256" key="9">
    <source>
        <dbReference type="ARBA" id="ARBA00023326"/>
    </source>
</evidence>
<evidence type="ECO:0000256" key="8">
    <source>
        <dbReference type="ARBA" id="ARBA00023295"/>
    </source>
</evidence>
<keyword evidence="4 10" id="KW-0147">Chitin-binding</keyword>
<evidence type="ECO:0000313" key="15">
    <source>
        <dbReference type="EMBL" id="RPA79579.1"/>
    </source>
</evidence>
<dbReference type="OrthoDB" id="73875at2759"/>
<organism evidence="15 16">
    <name type="scientific">Ascobolus immersus RN42</name>
    <dbReference type="NCBI Taxonomy" id="1160509"/>
    <lineage>
        <taxon>Eukaryota</taxon>
        <taxon>Fungi</taxon>
        <taxon>Dikarya</taxon>
        <taxon>Ascomycota</taxon>
        <taxon>Pezizomycotina</taxon>
        <taxon>Pezizomycetes</taxon>
        <taxon>Pezizales</taxon>
        <taxon>Ascobolaceae</taxon>
        <taxon>Ascobolus</taxon>
    </lineage>
</organism>
<evidence type="ECO:0000256" key="6">
    <source>
        <dbReference type="ARBA" id="ARBA00023024"/>
    </source>
</evidence>
<keyword evidence="7" id="KW-0119">Carbohydrate metabolism</keyword>
<evidence type="ECO:0000256" key="3">
    <source>
        <dbReference type="ARBA" id="ARBA00012729"/>
    </source>
</evidence>
<feature type="chain" id="PRO_5018259014" description="chitinase" evidence="12">
    <location>
        <begin position="26"/>
        <end position="517"/>
    </location>
</feature>
<dbReference type="GO" id="GO:0006032">
    <property type="term" value="P:chitin catabolic process"/>
    <property type="evidence" value="ECO:0007669"/>
    <property type="project" value="UniProtKB-KW"/>
</dbReference>
<dbReference type="AlphaFoldDB" id="A0A3N4I0S9"/>
<evidence type="ECO:0000256" key="10">
    <source>
        <dbReference type="PROSITE-ProRule" id="PRU00261"/>
    </source>
</evidence>
<dbReference type="SUPFAM" id="SSF51445">
    <property type="entry name" value="(Trans)glycosidases"/>
    <property type="match status" value="1"/>
</dbReference>
<keyword evidence="16" id="KW-1185">Reference proteome</keyword>
<keyword evidence="9" id="KW-0624">Polysaccharide degradation</keyword>
<dbReference type="InterPro" id="IPR036861">
    <property type="entry name" value="Endochitinase-like_sf"/>
</dbReference>
<feature type="domain" description="Chitin-binding type-1" evidence="13">
    <location>
        <begin position="58"/>
        <end position="103"/>
    </location>
</feature>
<dbReference type="Gene3D" id="3.30.60.10">
    <property type="entry name" value="Endochitinase-like"/>
    <property type="match status" value="3"/>
</dbReference>
<dbReference type="SUPFAM" id="SSF57016">
    <property type="entry name" value="Plant lectins/antimicrobial peptides"/>
    <property type="match status" value="2"/>
</dbReference>
<comment type="similarity">
    <text evidence="2">Belongs to the glycosyl hydrolase 18 family. Chitinase class V subfamily.</text>
</comment>
<dbReference type="PROSITE" id="PS50941">
    <property type="entry name" value="CHIT_BIND_I_2"/>
    <property type="match status" value="2"/>
</dbReference>
<dbReference type="PROSITE" id="PS01095">
    <property type="entry name" value="GH18_1"/>
    <property type="match status" value="1"/>
</dbReference>